<dbReference type="NCBIfam" id="TIGR00107">
    <property type="entry name" value="deoD"/>
    <property type="match status" value="1"/>
</dbReference>
<evidence type="ECO:0000256" key="1">
    <source>
        <dbReference type="ARBA" id="ARBA00022676"/>
    </source>
</evidence>
<evidence type="ECO:0000256" key="2">
    <source>
        <dbReference type="ARBA" id="ARBA00022679"/>
    </source>
</evidence>
<dbReference type="Proteomes" id="UP000519004">
    <property type="component" value="Unassembled WGS sequence"/>
</dbReference>
<dbReference type="EMBL" id="JACHHX010000019">
    <property type="protein sequence ID" value="MBB5016402.1"/>
    <property type="molecule type" value="Genomic_DNA"/>
</dbReference>
<protein>
    <recommendedName>
        <fullName evidence="4">Purine nucleoside phosphorylase DeoD-type</fullName>
        <shortName evidence="4">PNP</shortName>
        <ecNumber evidence="4">2.4.2.1</ecNumber>
    </recommendedName>
</protein>
<proteinExistence type="inferred from homology"/>
<accession>A0A7W7Y1J2</accession>
<comment type="catalytic activity">
    <reaction evidence="3">
        <text>uridine + phosphate = alpha-D-ribose 1-phosphate + uracil</text>
        <dbReference type="Rhea" id="RHEA:24388"/>
        <dbReference type="ChEBI" id="CHEBI:16704"/>
        <dbReference type="ChEBI" id="CHEBI:17568"/>
        <dbReference type="ChEBI" id="CHEBI:43474"/>
        <dbReference type="ChEBI" id="CHEBI:57720"/>
        <dbReference type="EC" id="2.4.2.3"/>
    </reaction>
</comment>
<evidence type="ECO:0000256" key="4">
    <source>
        <dbReference type="HAMAP-Rule" id="MF_01627"/>
    </source>
</evidence>
<dbReference type="RefSeq" id="WP_183949069.1">
    <property type="nucleotide sequence ID" value="NZ_JACHHX010000019.1"/>
</dbReference>
<dbReference type="InterPro" id="IPR004402">
    <property type="entry name" value="DeoD-type"/>
</dbReference>
<dbReference type="GO" id="GO:0006152">
    <property type="term" value="P:purine nucleoside catabolic process"/>
    <property type="evidence" value="ECO:0007669"/>
    <property type="project" value="TreeGrafter"/>
</dbReference>
<dbReference type="AlphaFoldDB" id="A0A7W7Y1J2"/>
<comment type="catalytic activity">
    <reaction evidence="4">
        <text>a purine D-ribonucleoside + phosphate = a purine nucleobase + alpha-D-ribose 1-phosphate</text>
        <dbReference type="Rhea" id="RHEA:19805"/>
        <dbReference type="ChEBI" id="CHEBI:26386"/>
        <dbReference type="ChEBI" id="CHEBI:43474"/>
        <dbReference type="ChEBI" id="CHEBI:57720"/>
        <dbReference type="ChEBI" id="CHEBI:142355"/>
        <dbReference type="EC" id="2.4.2.1"/>
    </reaction>
</comment>
<dbReference type="GO" id="GO:0004850">
    <property type="term" value="F:uridine phosphorylase activity"/>
    <property type="evidence" value="ECO:0007669"/>
    <property type="project" value="UniProtKB-EC"/>
</dbReference>
<comment type="similarity">
    <text evidence="4">Belongs to the PNP/UDP phosphorylase family.</text>
</comment>
<evidence type="ECO:0000256" key="3">
    <source>
        <dbReference type="ARBA" id="ARBA00048447"/>
    </source>
</evidence>
<name>A0A7W7Y1J2_9GAMM</name>
<dbReference type="PANTHER" id="PTHR43691">
    <property type="entry name" value="URIDINE PHOSPHORYLASE"/>
    <property type="match status" value="1"/>
</dbReference>
<feature type="binding site" description="in other chain" evidence="4">
    <location>
        <begin position="88"/>
        <end position="91"/>
    </location>
    <ligand>
        <name>phosphate</name>
        <dbReference type="ChEBI" id="CHEBI:43474"/>
        <note>ligand shared between dimeric partners</note>
    </ligand>
</feature>
<dbReference type="Pfam" id="PF01048">
    <property type="entry name" value="PNP_UDP_1"/>
    <property type="match status" value="1"/>
</dbReference>
<comment type="function">
    <text evidence="4">Catalyzes the reversible phosphorolytic breakdown of the N-glycosidic bond in the beta-(deoxy)ribonucleoside molecules, with the formation of the corresponding free purine bases and pentose-1-phosphate.</text>
</comment>
<gene>
    <name evidence="4" type="primary">deoD</name>
    <name evidence="6" type="ORF">HNQ58_002317</name>
</gene>
<comment type="subunit">
    <text evidence="4">Homohexamer; trimer of homodimers.</text>
</comment>
<feature type="binding site" description="in other chain" evidence="4">
    <location>
        <position position="25"/>
    </location>
    <ligand>
        <name>phosphate</name>
        <dbReference type="ChEBI" id="CHEBI:43474"/>
        <note>ligand shared between dimeric partners</note>
    </ligand>
</feature>
<evidence type="ECO:0000313" key="6">
    <source>
        <dbReference type="EMBL" id="MBB5016402.1"/>
    </source>
</evidence>
<feature type="active site" description="Proton donor" evidence="4">
    <location>
        <position position="205"/>
    </location>
</feature>
<comment type="catalytic activity">
    <reaction evidence="4">
        <text>a purine 2'-deoxy-D-ribonucleoside + phosphate = a purine nucleobase + 2-deoxy-alpha-D-ribose 1-phosphate</text>
        <dbReference type="Rhea" id="RHEA:36431"/>
        <dbReference type="ChEBI" id="CHEBI:26386"/>
        <dbReference type="ChEBI" id="CHEBI:43474"/>
        <dbReference type="ChEBI" id="CHEBI:57259"/>
        <dbReference type="ChEBI" id="CHEBI:142361"/>
        <dbReference type="EC" id="2.4.2.1"/>
    </reaction>
</comment>
<comment type="caution">
    <text evidence="4">Lacks conserved residue(s) required for the propagation of feature annotation.</text>
</comment>
<keyword evidence="1 4" id="KW-0328">Glycosyltransferase</keyword>
<dbReference type="NCBIfam" id="NF004489">
    <property type="entry name" value="PRK05819.1"/>
    <property type="match status" value="1"/>
</dbReference>
<evidence type="ECO:0000313" key="7">
    <source>
        <dbReference type="Proteomes" id="UP000519004"/>
    </source>
</evidence>
<dbReference type="Gene3D" id="3.40.50.1580">
    <property type="entry name" value="Nucleoside phosphorylase domain"/>
    <property type="match status" value="1"/>
</dbReference>
<dbReference type="EC" id="2.4.2.1" evidence="4"/>
<keyword evidence="2 4" id="KW-0808">Transferase</keyword>
<dbReference type="HAMAP" id="MF_01627">
    <property type="entry name" value="Pur_nucleosid_phosp"/>
    <property type="match status" value="1"/>
</dbReference>
<feature type="domain" description="Nucleoside phosphorylase" evidence="5">
    <location>
        <begin position="17"/>
        <end position="231"/>
    </location>
</feature>
<feature type="binding site" evidence="4">
    <location>
        <position position="5"/>
    </location>
    <ligand>
        <name>a purine D-ribonucleoside</name>
        <dbReference type="ChEBI" id="CHEBI:142355"/>
        <note>ligand shared between dimeric partners</note>
    </ligand>
</feature>
<dbReference type="CDD" id="cd09006">
    <property type="entry name" value="PNP_EcPNPI-like"/>
    <property type="match status" value="1"/>
</dbReference>
<dbReference type="GO" id="GO:0004731">
    <property type="term" value="F:purine-nucleoside phosphorylase activity"/>
    <property type="evidence" value="ECO:0007669"/>
    <property type="project" value="UniProtKB-UniRule"/>
</dbReference>
<feature type="binding site" evidence="4">
    <location>
        <position position="44"/>
    </location>
    <ligand>
        <name>phosphate</name>
        <dbReference type="ChEBI" id="CHEBI:43474"/>
        <note>ligand shared between dimeric partners</note>
    </ligand>
</feature>
<dbReference type="PANTHER" id="PTHR43691:SF11">
    <property type="entry name" value="FI09636P-RELATED"/>
    <property type="match status" value="1"/>
</dbReference>
<comment type="caution">
    <text evidence="6">The sequence shown here is derived from an EMBL/GenBank/DDBJ whole genome shotgun (WGS) entry which is preliminary data.</text>
</comment>
<dbReference type="InterPro" id="IPR035994">
    <property type="entry name" value="Nucleoside_phosphorylase_sf"/>
</dbReference>
<dbReference type="InterPro" id="IPR000845">
    <property type="entry name" value="Nucleoside_phosphorylase_d"/>
</dbReference>
<dbReference type="GO" id="GO:0005829">
    <property type="term" value="C:cytosol"/>
    <property type="evidence" value="ECO:0007669"/>
    <property type="project" value="TreeGrafter"/>
</dbReference>
<dbReference type="SUPFAM" id="SSF53167">
    <property type="entry name" value="Purine and uridine phosphorylases"/>
    <property type="match status" value="1"/>
</dbReference>
<feature type="binding site" description="in other chain" evidence="4">
    <location>
        <begin position="180"/>
        <end position="182"/>
    </location>
    <ligand>
        <name>a purine D-ribonucleoside</name>
        <dbReference type="ChEBI" id="CHEBI:142355"/>
        <note>ligand shared between dimeric partners</note>
    </ligand>
</feature>
<feature type="site" description="Important for catalytic activity" evidence="4">
    <location>
        <position position="218"/>
    </location>
</feature>
<organism evidence="6 7">
    <name type="scientific">Rehaibacterium terrae</name>
    <dbReference type="NCBI Taxonomy" id="1341696"/>
    <lineage>
        <taxon>Bacteria</taxon>
        <taxon>Pseudomonadati</taxon>
        <taxon>Pseudomonadota</taxon>
        <taxon>Gammaproteobacteria</taxon>
        <taxon>Lysobacterales</taxon>
        <taxon>Lysobacteraceae</taxon>
        <taxon>Rehaibacterium</taxon>
    </lineage>
</organism>
<feature type="binding site" description="in other chain" evidence="4">
    <location>
        <position position="21"/>
    </location>
    <ligand>
        <name>phosphate</name>
        <dbReference type="ChEBI" id="CHEBI:43474"/>
        <note>ligand shared between dimeric partners</note>
    </ligand>
</feature>
<keyword evidence="7" id="KW-1185">Reference proteome</keyword>
<sequence length="250" mass="26347">MTTPHIAARPGDFADTVLLPGDPLRARHIAERFLEDATLVTDVRGMLGYTGTWNGQPISVMGSGMGIPSCCIYATELIAHFGVRRLLRVGTCGAVRGDVALGDLVLGLAASTDSNINRLRFRGLDHAAAASWPLLRDIAATAEARGVALHVGPIFSTDLFHADEPALLDHLERMGILGIEMEAAGLYGVAAEHGVQAATLLTVADHLRHGGAMSPEQRQRGLDRMIRLALDALRPATAGVAAVPTRSPSG</sequence>
<evidence type="ECO:0000259" key="5">
    <source>
        <dbReference type="Pfam" id="PF01048"/>
    </source>
</evidence>
<reference evidence="6 7" key="1">
    <citation type="submission" date="2020-08" db="EMBL/GenBank/DDBJ databases">
        <title>Genomic Encyclopedia of Type Strains, Phase IV (KMG-IV): sequencing the most valuable type-strain genomes for metagenomic binning, comparative biology and taxonomic classification.</title>
        <authorList>
            <person name="Goeker M."/>
        </authorList>
    </citation>
    <scope>NUCLEOTIDE SEQUENCE [LARGE SCALE GENOMIC DNA]</scope>
    <source>
        <strain evidence="6 7">DSM 25897</strain>
    </source>
</reference>